<feature type="transmembrane region" description="Helical" evidence="1">
    <location>
        <begin position="48"/>
        <end position="68"/>
    </location>
</feature>
<keyword evidence="1" id="KW-0812">Transmembrane</keyword>
<evidence type="ECO:0000313" key="4">
    <source>
        <dbReference type="Proteomes" id="UP000321720"/>
    </source>
</evidence>
<dbReference type="InterPro" id="IPR036779">
    <property type="entry name" value="LysM_dom_sf"/>
</dbReference>
<dbReference type="EMBL" id="BJWG01000003">
    <property type="protein sequence ID" value="GEL94267.1"/>
    <property type="molecule type" value="Genomic_DNA"/>
</dbReference>
<organism evidence="3 4">
    <name type="scientific">Cellulomonas composti</name>
    <dbReference type="NCBI Taxonomy" id="266130"/>
    <lineage>
        <taxon>Bacteria</taxon>
        <taxon>Bacillati</taxon>
        <taxon>Actinomycetota</taxon>
        <taxon>Actinomycetes</taxon>
        <taxon>Micrococcales</taxon>
        <taxon>Cellulomonadaceae</taxon>
        <taxon>Cellulomonas</taxon>
    </lineage>
</organism>
<dbReference type="AlphaFoldDB" id="A0A511J8E1"/>
<gene>
    <name evidence="3" type="ORF">CCO02nite_09250</name>
</gene>
<reference evidence="3 4" key="1">
    <citation type="submission" date="2019-07" db="EMBL/GenBank/DDBJ databases">
        <title>Whole genome shotgun sequence of Cellulomonas composti NBRC 100758.</title>
        <authorList>
            <person name="Hosoyama A."/>
            <person name="Uohara A."/>
            <person name="Ohji S."/>
            <person name="Ichikawa N."/>
        </authorList>
    </citation>
    <scope>NUCLEOTIDE SEQUENCE [LARGE SCALE GENOMIC DNA]</scope>
    <source>
        <strain evidence="3 4">NBRC 100758</strain>
    </source>
</reference>
<dbReference type="PROSITE" id="PS51782">
    <property type="entry name" value="LYSM"/>
    <property type="match status" value="1"/>
</dbReference>
<name>A0A511J8E1_9CELL</name>
<protein>
    <recommendedName>
        <fullName evidence="2">LysM domain-containing protein</fullName>
    </recommendedName>
</protein>
<proteinExistence type="predicted"/>
<sequence>MSAMTMAPTGQVLRGARVEARRASTRPRVDVVPGEPRVGSGGPMHLTWRGRVVVALLALALLAGAFVLGTRAAADEAVGSGYVEHVVAPGETLWQIAAGVRADGESTQDAVDALVRLNGLSGPQVMAGETLKVPGA</sequence>
<dbReference type="RefSeq" id="WP_146841879.1">
    <property type="nucleotide sequence ID" value="NZ_BJWG01000003.1"/>
</dbReference>
<keyword evidence="1" id="KW-1133">Transmembrane helix</keyword>
<comment type="caution">
    <text evidence="3">The sequence shown here is derived from an EMBL/GenBank/DDBJ whole genome shotgun (WGS) entry which is preliminary data.</text>
</comment>
<accession>A0A511J8E1</accession>
<dbReference type="CDD" id="cd00118">
    <property type="entry name" value="LysM"/>
    <property type="match status" value="1"/>
</dbReference>
<evidence type="ECO:0000313" key="3">
    <source>
        <dbReference type="EMBL" id="GEL94267.1"/>
    </source>
</evidence>
<dbReference type="Proteomes" id="UP000321720">
    <property type="component" value="Unassembled WGS sequence"/>
</dbReference>
<feature type="domain" description="LysM" evidence="2">
    <location>
        <begin position="83"/>
        <end position="133"/>
    </location>
</feature>
<keyword evidence="1" id="KW-0472">Membrane</keyword>
<dbReference type="Gene3D" id="3.10.350.10">
    <property type="entry name" value="LysM domain"/>
    <property type="match status" value="1"/>
</dbReference>
<dbReference type="Pfam" id="PF01476">
    <property type="entry name" value="LysM"/>
    <property type="match status" value="1"/>
</dbReference>
<dbReference type="OrthoDB" id="5084290at2"/>
<dbReference type="SMART" id="SM00257">
    <property type="entry name" value="LysM"/>
    <property type="match status" value="1"/>
</dbReference>
<evidence type="ECO:0000259" key="2">
    <source>
        <dbReference type="PROSITE" id="PS51782"/>
    </source>
</evidence>
<dbReference type="InterPro" id="IPR018392">
    <property type="entry name" value="LysM"/>
</dbReference>
<dbReference type="SUPFAM" id="SSF54106">
    <property type="entry name" value="LysM domain"/>
    <property type="match status" value="1"/>
</dbReference>
<keyword evidence="4" id="KW-1185">Reference proteome</keyword>
<evidence type="ECO:0000256" key="1">
    <source>
        <dbReference type="SAM" id="Phobius"/>
    </source>
</evidence>